<evidence type="ECO:0000313" key="1">
    <source>
        <dbReference type="EMBL" id="MBB5962627.1"/>
    </source>
</evidence>
<dbReference type="EMBL" id="JACHJJ010000004">
    <property type="protein sequence ID" value="MBB5962627.1"/>
    <property type="molecule type" value="Genomic_DNA"/>
</dbReference>
<organism evidence="1 2">
    <name type="scientific">Planomonospora venezuelensis</name>
    <dbReference type="NCBI Taxonomy" id="1999"/>
    <lineage>
        <taxon>Bacteria</taxon>
        <taxon>Bacillati</taxon>
        <taxon>Actinomycetota</taxon>
        <taxon>Actinomycetes</taxon>
        <taxon>Streptosporangiales</taxon>
        <taxon>Streptosporangiaceae</taxon>
        <taxon>Planomonospora</taxon>
    </lineage>
</organism>
<keyword evidence="2" id="KW-1185">Reference proteome</keyword>
<dbReference type="AlphaFoldDB" id="A0A841D2R0"/>
<evidence type="ECO:0000313" key="2">
    <source>
        <dbReference type="Proteomes" id="UP000562352"/>
    </source>
</evidence>
<reference evidence="1 2" key="1">
    <citation type="submission" date="2020-08" db="EMBL/GenBank/DDBJ databases">
        <title>Genomic Encyclopedia of Type Strains, Phase III (KMG-III): the genomes of soil and plant-associated and newly described type strains.</title>
        <authorList>
            <person name="Whitman W."/>
        </authorList>
    </citation>
    <scope>NUCLEOTIDE SEQUENCE [LARGE SCALE GENOMIC DNA]</scope>
    <source>
        <strain evidence="1 2">CECT 3303</strain>
    </source>
</reference>
<sequence length="61" mass="6637">MDQRHDPCHLVECGEFRPGELPKRVPGETKRRIDLIDSLPGGAGLAEPYGWAGRPDLPASA</sequence>
<name>A0A841D2R0_PLAVE</name>
<gene>
    <name evidence="1" type="ORF">FHS22_001888</name>
</gene>
<protein>
    <submittedName>
        <fullName evidence="1">Uncharacterized protein</fullName>
    </submittedName>
</protein>
<accession>A0A841D2R0</accession>
<dbReference type="Proteomes" id="UP000562352">
    <property type="component" value="Unassembled WGS sequence"/>
</dbReference>
<comment type="caution">
    <text evidence="1">The sequence shown here is derived from an EMBL/GenBank/DDBJ whole genome shotgun (WGS) entry which is preliminary data.</text>
</comment>
<dbReference type="RefSeq" id="WP_184940167.1">
    <property type="nucleotide sequence ID" value="NZ_BAAAWZ010000001.1"/>
</dbReference>
<proteinExistence type="predicted"/>